<dbReference type="PROSITE" id="PS00041">
    <property type="entry name" value="HTH_ARAC_FAMILY_1"/>
    <property type="match status" value="1"/>
</dbReference>
<keyword evidence="2" id="KW-0238">DNA-binding</keyword>
<dbReference type="SUPFAM" id="SSF46689">
    <property type="entry name" value="Homeodomain-like"/>
    <property type="match status" value="2"/>
</dbReference>
<dbReference type="InterPro" id="IPR037923">
    <property type="entry name" value="HTH-like"/>
</dbReference>
<name>A0ABW5G3E6_9PSEU</name>
<dbReference type="InterPro" id="IPR018062">
    <property type="entry name" value="HTH_AraC-typ_CS"/>
</dbReference>
<evidence type="ECO:0000256" key="1">
    <source>
        <dbReference type="ARBA" id="ARBA00023015"/>
    </source>
</evidence>
<dbReference type="Proteomes" id="UP001597417">
    <property type="component" value="Unassembled WGS sequence"/>
</dbReference>
<dbReference type="Pfam" id="PF12833">
    <property type="entry name" value="HTH_18"/>
    <property type="match status" value="1"/>
</dbReference>
<dbReference type="InterPro" id="IPR050204">
    <property type="entry name" value="AraC_XylS_family_regulators"/>
</dbReference>
<keyword evidence="1" id="KW-0805">Transcription regulation</keyword>
<dbReference type="PRINTS" id="PR00032">
    <property type="entry name" value="HTHARAC"/>
</dbReference>
<sequence>MDLISEVIRTVRVGTAGGRLIGQSGPSGIRFPAFSGTGFHIVLRGTCWLITEDQPPAALAPGDVVLTSSGAEHGMHRVPCSFADLPPAVLGPTPPPPGPYDFEFLCGGYSLDHGRAPQYLRTLPDLIVVSPDYDSHPEMRALIDLLGTEAGQTRMGSGATLAALLDLILIRVLRLWHDQQDTAGWPTADDPAIAAALRAIHTQPHRPWTIQRLSEQAGMPRTAFTRRFTTVVGQPPMRYLTGWRLSHGARLLRETKAPMSTIARQVGYSSEFAFSTAFRREYGVPPGRFRHTPSKISETTPEHADNR</sequence>
<dbReference type="Pfam" id="PF12852">
    <property type="entry name" value="Cupin_6"/>
    <property type="match status" value="1"/>
</dbReference>
<keyword evidence="8" id="KW-1185">Reference proteome</keyword>
<gene>
    <name evidence="7" type="ORF">ACFSXZ_28315</name>
</gene>
<dbReference type="PANTHER" id="PTHR46796">
    <property type="entry name" value="HTH-TYPE TRANSCRIPTIONAL ACTIVATOR RHAS-RELATED"/>
    <property type="match status" value="1"/>
</dbReference>
<protein>
    <submittedName>
        <fullName evidence="7">AraC family transcriptional regulator</fullName>
    </submittedName>
</protein>
<dbReference type="RefSeq" id="WP_378268266.1">
    <property type="nucleotide sequence ID" value="NZ_JBHUKR010000017.1"/>
</dbReference>
<dbReference type="InterPro" id="IPR020449">
    <property type="entry name" value="Tscrpt_reg_AraC-type_HTH"/>
</dbReference>
<dbReference type="PANTHER" id="PTHR46796:SF7">
    <property type="entry name" value="ARAC FAMILY TRANSCRIPTIONAL REGULATOR"/>
    <property type="match status" value="1"/>
</dbReference>
<dbReference type="SMART" id="SM00342">
    <property type="entry name" value="HTH_ARAC"/>
    <property type="match status" value="1"/>
</dbReference>
<feature type="region of interest" description="Disordered" evidence="5">
    <location>
        <begin position="285"/>
        <end position="307"/>
    </location>
</feature>
<reference evidence="8" key="1">
    <citation type="journal article" date="2019" name="Int. J. Syst. Evol. Microbiol.">
        <title>The Global Catalogue of Microorganisms (GCM) 10K type strain sequencing project: providing services to taxonomists for standard genome sequencing and annotation.</title>
        <authorList>
            <consortium name="The Broad Institute Genomics Platform"/>
            <consortium name="The Broad Institute Genome Sequencing Center for Infectious Disease"/>
            <person name="Wu L."/>
            <person name="Ma J."/>
        </authorList>
    </citation>
    <scope>NUCLEOTIDE SEQUENCE [LARGE SCALE GENOMIC DNA]</scope>
    <source>
        <strain evidence="8">CGMCC 4.7645</strain>
    </source>
</reference>
<dbReference type="Gene3D" id="1.10.10.60">
    <property type="entry name" value="Homeodomain-like"/>
    <property type="match status" value="2"/>
</dbReference>
<dbReference type="InterPro" id="IPR018060">
    <property type="entry name" value="HTH_AraC"/>
</dbReference>
<dbReference type="PROSITE" id="PS01124">
    <property type="entry name" value="HTH_ARAC_FAMILY_2"/>
    <property type="match status" value="1"/>
</dbReference>
<evidence type="ECO:0000256" key="2">
    <source>
        <dbReference type="ARBA" id="ARBA00023125"/>
    </source>
</evidence>
<comment type="caution">
    <text evidence="7">The sequence shown here is derived from an EMBL/GenBank/DDBJ whole genome shotgun (WGS) entry which is preliminary data.</text>
</comment>
<keyword evidence="4" id="KW-0804">Transcription</keyword>
<keyword evidence="3" id="KW-0010">Activator</keyword>
<dbReference type="SUPFAM" id="SSF51215">
    <property type="entry name" value="Regulatory protein AraC"/>
    <property type="match status" value="1"/>
</dbReference>
<evidence type="ECO:0000256" key="4">
    <source>
        <dbReference type="ARBA" id="ARBA00023163"/>
    </source>
</evidence>
<feature type="domain" description="HTH araC/xylS-type" evidence="6">
    <location>
        <begin position="194"/>
        <end position="292"/>
    </location>
</feature>
<accession>A0ABW5G3E6</accession>
<evidence type="ECO:0000313" key="7">
    <source>
        <dbReference type="EMBL" id="MFD2420242.1"/>
    </source>
</evidence>
<proteinExistence type="predicted"/>
<dbReference type="InterPro" id="IPR009057">
    <property type="entry name" value="Homeodomain-like_sf"/>
</dbReference>
<evidence type="ECO:0000256" key="5">
    <source>
        <dbReference type="SAM" id="MobiDB-lite"/>
    </source>
</evidence>
<dbReference type="EMBL" id="JBHUKR010000017">
    <property type="protein sequence ID" value="MFD2420242.1"/>
    <property type="molecule type" value="Genomic_DNA"/>
</dbReference>
<evidence type="ECO:0000256" key="3">
    <source>
        <dbReference type="ARBA" id="ARBA00023159"/>
    </source>
</evidence>
<evidence type="ECO:0000259" key="6">
    <source>
        <dbReference type="PROSITE" id="PS01124"/>
    </source>
</evidence>
<evidence type="ECO:0000313" key="8">
    <source>
        <dbReference type="Proteomes" id="UP001597417"/>
    </source>
</evidence>
<dbReference type="InterPro" id="IPR032783">
    <property type="entry name" value="AraC_lig"/>
</dbReference>
<organism evidence="7 8">
    <name type="scientific">Amycolatopsis pigmentata</name>
    <dbReference type="NCBI Taxonomy" id="450801"/>
    <lineage>
        <taxon>Bacteria</taxon>
        <taxon>Bacillati</taxon>
        <taxon>Actinomycetota</taxon>
        <taxon>Actinomycetes</taxon>
        <taxon>Pseudonocardiales</taxon>
        <taxon>Pseudonocardiaceae</taxon>
        <taxon>Amycolatopsis</taxon>
    </lineage>
</organism>